<evidence type="ECO:0000256" key="7">
    <source>
        <dbReference type="ARBA" id="ARBA00023065"/>
    </source>
</evidence>
<evidence type="ECO:0000256" key="6">
    <source>
        <dbReference type="ARBA" id="ARBA00022989"/>
    </source>
</evidence>
<dbReference type="InterPro" id="IPR038770">
    <property type="entry name" value="Na+/solute_symporter_sf"/>
</dbReference>
<keyword evidence="6 9" id="KW-1133">Transmembrane helix</keyword>
<dbReference type="InterPro" id="IPR006153">
    <property type="entry name" value="Cation/H_exchanger_TM"/>
</dbReference>
<feature type="transmembrane region" description="Helical" evidence="9">
    <location>
        <begin position="39"/>
        <end position="56"/>
    </location>
</feature>
<proteinExistence type="predicted"/>
<keyword evidence="8 9" id="KW-0472">Membrane</keyword>
<dbReference type="PANTHER" id="PTHR32507">
    <property type="entry name" value="NA(+)/H(+) ANTIPORTER 1"/>
    <property type="match status" value="1"/>
</dbReference>
<dbReference type="EMBL" id="JACMYC010000002">
    <property type="protein sequence ID" value="MBC2959401.1"/>
    <property type="molecule type" value="Genomic_DNA"/>
</dbReference>
<evidence type="ECO:0000256" key="9">
    <source>
        <dbReference type="SAM" id="Phobius"/>
    </source>
</evidence>
<sequence>MRSEVLHQAEVLVVLVALLGTVVAALSTRLRQLPVSEPLLALALGVLAGPVAADWLDVPTLTDGGGRALHEVSSVLLALSVMAVALRFPFDRGRREWRPLVLLLAVVMPLMALATGVLAWAVLGTSVAAAAVLGAALCPTDPVLASSVVTGDPAERDLPRRTRLLLSWESGANDGLALPLVVVALSFLTLLTPGAATEEVVRGVVGGVVLGVVAGEVASRAINAGEEHGATKEAPIVVFTLVLAVGVLAAARQLEVGGVLAVFVTGLVLNARTPGDDRVRALTFDEALNRFAVLPLFVLLGAALPWADWRALGWPLLVLVVAVLLLRRPPWLLLLRRPLDLPRSDALFLGWFGPVGVSAVFYLTEASARGAGTDVVAAGAAVVAASTLLHGLTATPGRRLYAARTASTPD</sequence>
<evidence type="ECO:0000256" key="5">
    <source>
        <dbReference type="ARBA" id="ARBA00022692"/>
    </source>
</evidence>
<feature type="transmembrane region" description="Helical" evidence="9">
    <location>
        <begin position="68"/>
        <end position="88"/>
    </location>
</feature>
<evidence type="ECO:0000256" key="4">
    <source>
        <dbReference type="ARBA" id="ARBA00022475"/>
    </source>
</evidence>
<feature type="transmembrane region" description="Helical" evidence="9">
    <location>
        <begin position="203"/>
        <end position="222"/>
    </location>
</feature>
<feature type="transmembrane region" description="Helical" evidence="9">
    <location>
        <begin position="171"/>
        <end position="191"/>
    </location>
</feature>
<feature type="transmembrane region" description="Helical" evidence="9">
    <location>
        <begin position="234"/>
        <end position="251"/>
    </location>
</feature>
<comment type="subcellular location">
    <subcellularLocation>
        <location evidence="1">Cell membrane</location>
        <topology evidence="1">Multi-pass membrane protein</topology>
    </subcellularLocation>
</comment>
<evidence type="ECO:0000256" key="2">
    <source>
        <dbReference type="ARBA" id="ARBA00022448"/>
    </source>
</evidence>
<dbReference type="Proteomes" id="UP000604001">
    <property type="component" value="Unassembled WGS sequence"/>
</dbReference>
<feature type="transmembrane region" description="Helical" evidence="9">
    <location>
        <begin position="100"/>
        <end position="122"/>
    </location>
</feature>
<evidence type="ECO:0000259" key="10">
    <source>
        <dbReference type="Pfam" id="PF00999"/>
    </source>
</evidence>
<gene>
    <name evidence="11" type="ORF">H7344_03715</name>
</gene>
<dbReference type="Gene3D" id="1.20.1530.20">
    <property type="match status" value="1"/>
</dbReference>
<feature type="transmembrane region" description="Helical" evidence="9">
    <location>
        <begin position="6"/>
        <end position="27"/>
    </location>
</feature>
<keyword evidence="3" id="KW-0050">Antiport</keyword>
<keyword evidence="2" id="KW-0813">Transport</keyword>
<organism evidence="11 12">
    <name type="scientific">Nocardioides deserti</name>
    <dbReference type="NCBI Taxonomy" id="1588644"/>
    <lineage>
        <taxon>Bacteria</taxon>
        <taxon>Bacillati</taxon>
        <taxon>Actinomycetota</taxon>
        <taxon>Actinomycetes</taxon>
        <taxon>Propionibacteriales</taxon>
        <taxon>Nocardioidaceae</taxon>
        <taxon>Nocardioides</taxon>
    </lineage>
</organism>
<evidence type="ECO:0000256" key="8">
    <source>
        <dbReference type="ARBA" id="ARBA00023136"/>
    </source>
</evidence>
<reference evidence="11 12" key="1">
    <citation type="submission" date="2020-08" db="EMBL/GenBank/DDBJ databases">
        <title>novel species in genus Nocardioides.</title>
        <authorList>
            <person name="Zhang G."/>
        </authorList>
    </citation>
    <scope>NUCLEOTIDE SEQUENCE [LARGE SCALE GENOMIC DNA]</scope>
    <source>
        <strain evidence="11 12">SC8A-24</strain>
    </source>
</reference>
<keyword evidence="4" id="KW-1003">Cell membrane</keyword>
<keyword evidence="7" id="KW-0406">Ion transport</keyword>
<accession>A0ABR6U4P0</accession>
<protein>
    <submittedName>
        <fullName evidence="11">Cation:proton antiporter</fullName>
    </submittedName>
</protein>
<dbReference type="PANTHER" id="PTHR32507:SF8">
    <property type="entry name" value="CNH1P"/>
    <property type="match status" value="1"/>
</dbReference>
<feature type="transmembrane region" description="Helical" evidence="9">
    <location>
        <begin position="375"/>
        <end position="394"/>
    </location>
</feature>
<feature type="transmembrane region" description="Helical" evidence="9">
    <location>
        <begin position="312"/>
        <end position="334"/>
    </location>
</feature>
<keyword evidence="12" id="KW-1185">Reference proteome</keyword>
<dbReference type="Pfam" id="PF00999">
    <property type="entry name" value="Na_H_Exchanger"/>
    <property type="match status" value="1"/>
</dbReference>
<feature type="domain" description="Cation/H+ exchanger transmembrane" evidence="10">
    <location>
        <begin position="17"/>
        <end position="396"/>
    </location>
</feature>
<evidence type="ECO:0000313" key="11">
    <source>
        <dbReference type="EMBL" id="MBC2959401.1"/>
    </source>
</evidence>
<comment type="caution">
    <text evidence="11">The sequence shown here is derived from an EMBL/GenBank/DDBJ whole genome shotgun (WGS) entry which is preliminary data.</text>
</comment>
<keyword evidence="5 9" id="KW-0812">Transmembrane</keyword>
<evidence type="ECO:0000256" key="3">
    <source>
        <dbReference type="ARBA" id="ARBA00022449"/>
    </source>
</evidence>
<dbReference type="RefSeq" id="WP_186344693.1">
    <property type="nucleotide sequence ID" value="NZ_BMMR01000002.1"/>
</dbReference>
<feature type="transmembrane region" description="Helical" evidence="9">
    <location>
        <begin position="257"/>
        <end position="275"/>
    </location>
</feature>
<evidence type="ECO:0000256" key="1">
    <source>
        <dbReference type="ARBA" id="ARBA00004651"/>
    </source>
</evidence>
<feature type="transmembrane region" description="Helical" evidence="9">
    <location>
        <begin position="346"/>
        <end position="363"/>
    </location>
</feature>
<name>A0ABR6U4P0_9ACTN</name>
<feature type="transmembrane region" description="Helical" evidence="9">
    <location>
        <begin position="287"/>
        <end position="306"/>
    </location>
</feature>
<evidence type="ECO:0000313" key="12">
    <source>
        <dbReference type="Proteomes" id="UP000604001"/>
    </source>
</evidence>